<dbReference type="InterPro" id="IPR036291">
    <property type="entry name" value="NAD(P)-bd_dom_sf"/>
</dbReference>
<dbReference type="STRING" id="1122159.SAMN02745246_00411"/>
<protein>
    <submittedName>
        <fullName evidence="3">Nucleoside-diphosphate-sugar epimerase</fullName>
    </submittedName>
</protein>
<sequence length="352" mass="39163">MRKPPRQESKNITNFVAMILVTGGTGLVGSHLLYKLLAEGETAIRAIYRTQNKITVVEDLFKWKNDLSNTTTADFSKIEWVQADVTDIPALTEAFSGIDTVYHCAALVSFNPKRFDTLQKINVEGTANVVNLGLKNKIQKLCYVSSVAALGDSLKEVTEETQWEATKENSVYSISKFASEMEVWRGTQEGLDVVIVNPGVILGEGFYGKGSGMLFSSVQNGLKYTVPGSTGFVDVEDVVQAMYLLMQHGIKNERYILVGHNLKFKSVLDKIVKALGVALPSKELKKWQLNLAWKLDWFASLFGKRRQLTKSTARSAYTASIYENSKLKKELGFEYNAIEATVNRIAKHLTAN</sequence>
<evidence type="ECO:0000313" key="3">
    <source>
        <dbReference type="EMBL" id="RXG33256.1"/>
    </source>
</evidence>
<comment type="caution">
    <text evidence="3">The sequence shown here is derived from an EMBL/GenBank/DDBJ whole genome shotgun (WGS) entry which is preliminary data.</text>
</comment>
<evidence type="ECO:0000259" key="2">
    <source>
        <dbReference type="Pfam" id="PF01370"/>
    </source>
</evidence>
<gene>
    <name evidence="3" type="ORF">DSL99_352</name>
</gene>
<dbReference type="Pfam" id="PF01370">
    <property type="entry name" value="Epimerase"/>
    <property type="match status" value="1"/>
</dbReference>
<proteinExistence type="predicted"/>
<name>A0A4Q0PRL5_9FLAO</name>
<dbReference type="InterPro" id="IPR051783">
    <property type="entry name" value="NAD(P)-dependent_oxidoreduct"/>
</dbReference>
<organism evidence="3 4">
    <name type="scientific">Leeuwenhoekiella marinoflava</name>
    <dbReference type="NCBI Taxonomy" id="988"/>
    <lineage>
        <taxon>Bacteria</taxon>
        <taxon>Pseudomonadati</taxon>
        <taxon>Bacteroidota</taxon>
        <taxon>Flavobacteriia</taxon>
        <taxon>Flavobacteriales</taxon>
        <taxon>Flavobacteriaceae</taxon>
        <taxon>Leeuwenhoekiella</taxon>
    </lineage>
</organism>
<evidence type="ECO:0000256" key="1">
    <source>
        <dbReference type="SAM" id="Phobius"/>
    </source>
</evidence>
<dbReference type="EMBL" id="QOVL01000001">
    <property type="protein sequence ID" value="RXG33256.1"/>
    <property type="molecule type" value="Genomic_DNA"/>
</dbReference>
<dbReference type="GO" id="GO:0004029">
    <property type="term" value="F:aldehyde dehydrogenase (NAD+) activity"/>
    <property type="evidence" value="ECO:0007669"/>
    <property type="project" value="TreeGrafter"/>
</dbReference>
<feature type="domain" description="NAD-dependent epimerase/dehydratase" evidence="2">
    <location>
        <begin position="19"/>
        <end position="255"/>
    </location>
</feature>
<keyword evidence="1" id="KW-0812">Transmembrane</keyword>
<dbReference type="Proteomes" id="UP000290608">
    <property type="component" value="Unassembled WGS sequence"/>
</dbReference>
<dbReference type="Gene3D" id="3.40.50.720">
    <property type="entry name" value="NAD(P)-binding Rossmann-like Domain"/>
    <property type="match status" value="1"/>
</dbReference>
<keyword evidence="1" id="KW-1133">Transmembrane helix</keyword>
<dbReference type="InterPro" id="IPR001509">
    <property type="entry name" value="Epimerase_deHydtase"/>
</dbReference>
<feature type="transmembrane region" description="Helical" evidence="1">
    <location>
        <begin position="12"/>
        <end position="34"/>
    </location>
</feature>
<dbReference type="GO" id="GO:0005737">
    <property type="term" value="C:cytoplasm"/>
    <property type="evidence" value="ECO:0007669"/>
    <property type="project" value="TreeGrafter"/>
</dbReference>
<keyword evidence="1" id="KW-0472">Membrane</keyword>
<dbReference type="AlphaFoldDB" id="A0A4Q0PRL5"/>
<dbReference type="SUPFAM" id="SSF51735">
    <property type="entry name" value="NAD(P)-binding Rossmann-fold domains"/>
    <property type="match status" value="1"/>
</dbReference>
<reference evidence="3 4" key="1">
    <citation type="submission" date="2018-07" db="EMBL/GenBank/DDBJ databases">
        <title>Leeuwenhoekiella genomics.</title>
        <authorList>
            <person name="Tahon G."/>
            <person name="Willems A."/>
        </authorList>
    </citation>
    <scope>NUCLEOTIDE SEQUENCE [LARGE SCALE GENOMIC DNA]</scope>
    <source>
        <strain evidence="3 4">LMG 1345</strain>
    </source>
</reference>
<evidence type="ECO:0000313" key="4">
    <source>
        <dbReference type="Proteomes" id="UP000290608"/>
    </source>
</evidence>
<accession>A0A4Q0PRL5</accession>
<dbReference type="PANTHER" id="PTHR48079">
    <property type="entry name" value="PROTEIN YEEZ"/>
    <property type="match status" value="1"/>
</dbReference>
<dbReference type="PANTHER" id="PTHR48079:SF6">
    <property type="entry name" value="NAD(P)-BINDING DOMAIN-CONTAINING PROTEIN-RELATED"/>
    <property type="match status" value="1"/>
</dbReference>